<comment type="caution">
    <text evidence="1">The sequence shown here is derived from an EMBL/GenBank/DDBJ whole genome shotgun (WGS) entry which is preliminary data.</text>
</comment>
<gene>
    <name evidence="1" type="ORF">LTS18_013806</name>
</gene>
<accession>A0ACC3DHP3</accession>
<organism evidence="1 2">
    <name type="scientific">Coniosporium uncinatum</name>
    <dbReference type="NCBI Taxonomy" id="93489"/>
    <lineage>
        <taxon>Eukaryota</taxon>
        <taxon>Fungi</taxon>
        <taxon>Dikarya</taxon>
        <taxon>Ascomycota</taxon>
        <taxon>Pezizomycotina</taxon>
        <taxon>Dothideomycetes</taxon>
        <taxon>Dothideomycetes incertae sedis</taxon>
        <taxon>Coniosporium</taxon>
    </lineage>
</organism>
<evidence type="ECO:0000313" key="2">
    <source>
        <dbReference type="Proteomes" id="UP001186974"/>
    </source>
</evidence>
<proteinExistence type="predicted"/>
<evidence type="ECO:0000313" key="1">
    <source>
        <dbReference type="EMBL" id="KAK3076146.1"/>
    </source>
</evidence>
<reference evidence="1" key="1">
    <citation type="submission" date="2024-09" db="EMBL/GenBank/DDBJ databases">
        <title>Black Yeasts Isolated from many extreme environments.</title>
        <authorList>
            <person name="Coleine C."/>
            <person name="Stajich J.E."/>
            <person name="Selbmann L."/>
        </authorList>
    </citation>
    <scope>NUCLEOTIDE SEQUENCE</scope>
    <source>
        <strain evidence="1">CCFEE 5737</strain>
    </source>
</reference>
<sequence>MLDPSDSISNRAGTRTPDFVDGSVEARMVAEGQRMRESEGRGRGGGMGGDRERDGSGVRWRAKAGPQSRERMPVLPD</sequence>
<dbReference type="EMBL" id="JAWDJW010004319">
    <property type="protein sequence ID" value="KAK3076146.1"/>
    <property type="molecule type" value="Genomic_DNA"/>
</dbReference>
<dbReference type="Proteomes" id="UP001186974">
    <property type="component" value="Unassembled WGS sequence"/>
</dbReference>
<name>A0ACC3DHP3_9PEZI</name>
<protein>
    <submittedName>
        <fullName evidence="1">Uncharacterized protein</fullName>
    </submittedName>
</protein>
<keyword evidence="2" id="KW-1185">Reference proteome</keyword>